<name>A0A816JLC3_BRANA</name>
<organism evidence="1">
    <name type="scientific">Brassica napus</name>
    <name type="common">Rape</name>
    <dbReference type="NCBI Taxonomy" id="3708"/>
    <lineage>
        <taxon>Eukaryota</taxon>
        <taxon>Viridiplantae</taxon>
        <taxon>Streptophyta</taxon>
        <taxon>Embryophyta</taxon>
        <taxon>Tracheophyta</taxon>
        <taxon>Spermatophyta</taxon>
        <taxon>Magnoliopsida</taxon>
        <taxon>eudicotyledons</taxon>
        <taxon>Gunneridae</taxon>
        <taxon>Pentapetalae</taxon>
        <taxon>rosids</taxon>
        <taxon>malvids</taxon>
        <taxon>Brassicales</taxon>
        <taxon>Brassicaceae</taxon>
        <taxon>Brassiceae</taxon>
        <taxon>Brassica</taxon>
    </lineage>
</organism>
<accession>A0A816JLC3</accession>
<dbReference type="Proteomes" id="UP001295469">
    <property type="component" value="Chromosome C04"/>
</dbReference>
<dbReference type="Gene3D" id="3.40.50.10140">
    <property type="entry name" value="Toll/interleukin-1 receptor homology (TIR) domain"/>
    <property type="match status" value="1"/>
</dbReference>
<sequence length="265" mass="28896">MAKSMRCKRVKRLKAIRREIVEKESFTLTREDAKSAAMAVALAAPKLPGRLPPPSSIMEVAAPTSESASVSANVMGMEQGEEINPSLVAGIEDSALNNPMIPIFSKQSGRFVEDFETHAKRFEDEEIHPWRGAMKIVGNLPGYLDIEDELNQGLDKIRGSVYEKKILVVLDDVDNVDQVDALVGERSEANTCDRRSEDMTLCVVIAVPIGVDEMGVELVLSSSDCDQTVLPCSIDLIHLVLVLSTPLSRPLLSDLEAPHPAVTCC</sequence>
<reference evidence="1" key="1">
    <citation type="submission" date="2021-01" db="EMBL/GenBank/DDBJ databases">
        <authorList>
            <consortium name="Genoscope - CEA"/>
            <person name="William W."/>
        </authorList>
    </citation>
    <scope>NUCLEOTIDE SEQUENCE</scope>
</reference>
<gene>
    <name evidence="1" type="ORF">DARMORV10_C04P29800.1</name>
</gene>
<dbReference type="PANTHER" id="PTHR36320:SF1">
    <property type="entry name" value="OS04G0611300 PROTEIN"/>
    <property type="match status" value="1"/>
</dbReference>
<dbReference type="InterPro" id="IPR035897">
    <property type="entry name" value="Toll_tir_struct_dom_sf"/>
</dbReference>
<proteinExistence type="predicted"/>
<evidence type="ECO:0000313" key="1">
    <source>
        <dbReference type="EMBL" id="CAF1841684.1"/>
    </source>
</evidence>
<dbReference type="AlphaFoldDB" id="A0A816JLC3"/>
<dbReference type="PANTHER" id="PTHR36320">
    <property type="entry name" value="OS04G0611300 PROTEIN"/>
    <property type="match status" value="1"/>
</dbReference>
<dbReference type="EMBL" id="HG994368">
    <property type="protein sequence ID" value="CAF1841684.1"/>
    <property type="molecule type" value="Genomic_DNA"/>
</dbReference>
<protein>
    <submittedName>
        <fullName evidence="1">(rape) hypothetical protein</fullName>
    </submittedName>
</protein>